<evidence type="ECO:0000313" key="2">
    <source>
        <dbReference type="Proteomes" id="UP000199657"/>
    </source>
</evidence>
<reference evidence="1 2" key="1">
    <citation type="submission" date="2016-10" db="EMBL/GenBank/DDBJ databases">
        <authorList>
            <person name="de Groot N.N."/>
        </authorList>
    </citation>
    <scope>NUCLEOTIDE SEQUENCE [LARGE SCALE GENOMIC DNA]</scope>
    <source>
        <strain evidence="1 2">CGMCC 1.6291</strain>
    </source>
</reference>
<evidence type="ECO:0000313" key="1">
    <source>
        <dbReference type="EMBL" id="SEO92629.1"/>
    </source>
</evidence>
<sequence length="242" mass="26859">MSDLLDRILEAHGGALHWGEVHAVLARASMGGVGFASRLQGQPLQDVEVTLNAAWPSITLADWPERGQSATCQPTRAWIERADGELVTERGAPGAAFRSLPHALWWDYLDLLYYCGNILWQTLCLPFTLAREGCSLQELQPLDVGGQRLYRLAVTYPADIPTLRTDHVFYADATGLLQRVDFAPRFTGSWMQATQLLDAYETVSGFNCATRYRVYPAMPGGRMVPVGPLSWIDVDDITFAWA</sequence>
<accession>A0A1H8TNM1</accession>
<gene>
    <name evidence="1" type="ORF">SAMN04488052_104351</name>
</gene>
<organism evidence="1 2">
    <name type="scientific">Aquisalimonas asiatica</name>
    <dbReference type="NCBI Taxonomy" id="406100"/>
    <lineage>
        <taxon>Bacteria</taxon>
        <taxon>Pseudomonadati</taxon>
        <taxon>Pseudomonadota</taxon>
        <taxon>Gammaproteobacteria</taxon>
        <taxon>Chromatiales</taxon>
        <taxon>Ectothiorhodospiraceae</taxon>
        <taxon>Aquisalimonas</taxon>
    </lineage>
</organism>
<proteinExistence type="predicted"/>
<dbReference type="AlphaFoldDB" id="A0A1H8TNM1"/>
<dbReference type="EMBL" id="FOEG01000004">
    <property type="protein sequence ID" value="SEO92629.1"/>
    <property type="molecule type" value="Genomic_DNA"/>
</dbReference>
<keyword evidence="2" id="KW-1185">Reference proteome</keyword>
<dbReference type="OrthoDB" id="8746011at2"/>
<name>A0A1H8TNM1_9GAMM</name>
<protein>
    <submittedName>
        <fullName evidence="1">Uncharacterized protein</fullName>
    </submittedName>
</protein>
<dbReference type="RefSeq" id="WP_091643851.1">
    <property type="nucleotide sequence ID" value="NZ_FOEG01000004.1"/>
</dbReference>
<dbReference type="STRING" id="406100.SAMN04488052_104351"/>
<dbReference type="Proteomes" id="UP000199657">
    <property type="component" value="Unassembled WGS sequence"/>
</dbReference>